<gene>
    <name evidence="1" type="ORF">CFP56_035655</name>
</gene>
<evidence type="ECO:0000313" key="2">
    <source>
        <dbReference type="Proteomes" id="UP000237347"/>
    </source>
</evidence>
<reference evidence="1 2" key="1">
    <citation type="journal article" date="2018" name="Sci. Data">
        <title>The draft genome sequence of cork oak.</title>
        <authorList>
            <person name="Ramos A.M."/>
            <person name="Usie A."/>
            <person name="Barbosa P."/>
            <person name="Barros P.M."/>
            <person name="Capote T."/>
            <person name="Chaves I."/>
            <person name="Simoes F."/>
            <person name="Abreu I."/>
            <person name="Carrasquinho I."/>
            <person name="Faro C."/>
            <person name="Guimaraes J.B."/>
            <person name="Mendonca D."/>
            <person name="Nobrega F."/>
            <person name="Rodrigues L."/>
            <person name="Saibo N.J.M."/>
            <person name="Varela M.C."/>
            <person name="Egas C."/>
            <person name="Matos J."/>
            <person name="Miguel C.M."/>
            <person name="Oliveira M.M."/>
            <person name="Ricardo C.P."/>
            <person name="Goncalves S."/>
        </authorList>
    </citation>
    <scope>NUCLEOTIDE SEQUENCE [LARGE SCALE GENOMIC DNA]</scope>
    <source>
        <strain evidence="2">cv. HL8</strain>
    </source>
</reference>
<keyword evidence="2" id="KW-1185">Reference proteome</keyword>
<protein>
    <submittedName>
        <fullName evidence="1">Uncharacterized protein</fullName>
    </submittedName>
</protein>
<proteinExistence type="predicted"/>
<evidence type="ECO:0000313" key="1">
    <source>
        <dbReference type="EMBL" id="KAK7823289.1"/>
    </source>
</evidence>
<dbReference type="EMBL" id="PKMF04000638">
    <property type="protein sequence ID" value="KAK7823289.1"/>
    <property type="molecule type" value="Genomic_DNA"/>
</dbReference>
<sequence length="74" mass="8532">MSAEVALILLGIGHPADIRLLLKRSFFMLLRLVMMTSNQKQGNLIGTQAIRFFLFIPTVARLKLTRFERHCNEM</sequence>
<accession>A0AAW0JAB5</accession>
<dbReference type="Proteomes" id="UP000237347">
    <property type="component" value="Unassembled WGS sequence"/>
</dbReference>
<organism evidence="1 2">
    <name type="scientific">Quercus suber</name>
    <name type="common">Cork oak</name>
    <dbReference type="NCBI Taxonomy" id="58331"/>
    <lineage>
        <taxon>Eukaryota</taxon>
        <taxon>Viridiplantae</taxon>
        <taxon>Streptophyta</taxon>
        <taxon>Embryophyta</taxon>
        <taxon>Tracheophyta</taxon>
        <taxon>Spermatophyta</taxon>
        <taxon>Magnoliopsida</taxon>
        <taxon>eudicotyledons</taxon>
        <taxon>Gunneridae</taxon>
        <taxon>Pentapetalae</taxon>
        <taxon>rosids</taxon>
        <taxon>fabids</taxon>
        <taxon>Fagales</taxon>
        <taxon>Fagaceae</taxon>
        <taxon>Quercus</taxon>
    </lineage>
</organism>
<dbReference type="AlphaFoldDB" id="A0AAW0JAB5"/>
<name>A0AAW0JAB5_QUESU</name>
<comment type="caution">
    <text evidence="1">The sequence shown here is derived from an EMBL/GenBank/DDBJ whole genome shotgun (WGS) entry which is preliminary data.</text>
</comment>